<dbReference type="Proteomes" id="UP000834106">
    <property type="component" value="Chromosome 16"/>
</dbReference>
<dbReference type="AlphaFoldDB" id="A0AAD2E5C0"/>
<dbReference type="PANTHER" id="PTHR34452">
    <property type="entry name" value="MYOSIN HEAVY CHAIN-RELATED PROTEIN"/>
    <property type="match status" value="1"/>
</dbReference>
<protein>
    <submittedName>
        <fullName evidence="3">Uncharacterized protein</fullName>
    </submittedName>
</protein>
<sequence>MLMKLQDSIDEIENRKKSEALNLKRNNELALKLLELETELQSVLAEKHDKVNAYDHINAELECVTLSLECCKEEKEKLEASFRECEGEKSRFAVELDSIKELEKFRSSNTVKKEENNEVAEVDYVLNESCRNSSPNFFYAMCSTRLEDGEGGRGRWRRRTVERTGERERERERGRMVERGKQTVVVDSRRRQ</sequence>
<evidence type="ECO:0000313" key="3">
    <source>
        <dbReference type="EMBL" id="CAI9779397.1"/>
    </source>
</evidence>
<organism evidence="3 4">
    <name type="scientific">Fraxinus pennsylvanica</name>
    <dbReference type="NCBI Taxonomy" id="56036"/>
    <lineage>
        <taxon>Eukaryota</taxon>
        <taxon>Viridiplantae</taxon>
        <taxon>Streptophyta</taxon>
        <taxon>Embryophyta</taxon>
        <taxon>Tracheophyta</taxon>
        <taxon>Spermatophyta</taxon>
        <taxon>Magnoliopsida</taxon>
        <taxon>eudicotyledons</taxon>
        <taxon>Gunneridae</taxon>
        <taxon>Pentapetalae</taxon>
        <taxon>asterids</taxon>
        <taxon>lamiids</taxon>
        <taxon>Lamiales</taxon>
        <taxon>Oleaceae</taxon>
        <taxon>Oleeae</taxon>
        <taxon>Fraxinus</taxon>
    </lineage>
</organism>
<proteinExistence type="predicted"/>
<name>A0AAD2E5C0_9LAMI</name>
<gene>
    <name evidence="3" type="ORF">FPE_LOCUS26827</name>
</gene>
<evidence type="ECO:0000256" key="2">
    <source>
        <dbReference type="SAM" id="MobiDB-lite"/>
    </source>
</evidence>
<dbReference type="PANTHER" id="PTHR34452:SF1">
    <property type="entry name" value="SPORULATION-SPECIFIC PROTEIN"/>
    <property type="match status" value="1"/>
</dbReference>
<reference evidence="3" key="1">
    <citation type="submission" date="2023-05" db="EMBL/GenBank/DDBJ databases">
        <authorList>
            <person name="Huff M."/>
        </authorList>
    </citation>
    <scope>NUCLEOTIDE SEQUENCE</scope>
</reference>
<accession>A0AAD2E5C0</accession>
<feature type="region of interest" description="Disordered" evidence="2">
    <location>
        <begin position="148"/>
        <end position="192"/>
    </location>
</feature>
<evidence type="ECO:0000256" key="1">
    <source>
        <dbReference type="SAM" id="Coils"/>
    </source>
</evidence>
<keyword evidence="1" id="KW-0175">Coiled coil</keyword>
<keyword evidence="4" id="KW-1185">Reference proteome</keyword>
<feature type="coiled-coil region" evidence="1">
    <location>
        <begin position="2"/>
        <end position="88"/>
    </location>
</feature>
<dbReference type="EMBL" id="OU503051">
    <property type="protein sequence ID" value="CAI9779397.1"/>
    <property type="molecule type" value="Genomic_DNA"/>
</dbReference>
<evidence type="ECO:0000313" key="4">
    <source>
        <dbReference type="Proteomes" id="UP000834106"/>
    </source>
</evidence>